<dbReference type="SUPFAM" id="SSF55447">
    <property type="entry name" value="CO dehydrogenase flavoprotein C-terminal domain-like"/>
    <property type="match status" value="1"/>
</dbReference>
<dbReference type="InterPro" id="IPR016169">
    <property type="entry name" value="FAD-bd_PCMH_sub2"/>
</dbReference>
<dbReference type="InterPro" id="IPR016167">
    <property type="entry name" value="FAD-bd_PCMH_sub1"/>
</dbReference>
<evidence type="ECO:0000259" key="4">
    <source>
        <dbReference type="PROSITE" id="PS51387"/>
    </source>
</evidence>
<evidence type="ECO:0000313" key="6">
    <source>
        <dbReference type="Proteomes" id="UP000198589"/>
    </source>
</evidence>
<dbReference type="InterPro" id="IPR002346">
    <property type="entry name" value="Mopterin_DH_FAD-bd"/>
</dbReference>
<keyword evidence="1" id="KW-0285">Flavoprotein</keyword>
<evidence type="ECO:0000313" key="5">
    <source>
        <dbReference type="EMBL" id="SFF94405.1"/>
    </source>
</evidence>
<dbReference type="RefSeq" id="WP_175527430.1">
    <property type="nucleotide sequence ID" value="NZ_FOND01000035.1"/>
</dbReference>
<dbReference type="EMBL" id="FOND01000035">
    <property type="protein sequence ID" value="SFF94405.1"/>
    <property type="molecule type" value="Genomic_DNA"/>
</dbReference>
<dbReference type="InterPro" id="IPR016166">
    <property type="entry name" value="FAD-bd_PCMH"/>
</dbReference>
<keyword evidence="2" id="KW-0274">FAD</keyword>
<dbReference type="PROSITE" id="PS51387">
    <property type="entry name" value="FAD_PCMH"/>
    <property type="match status" value="1"/>
</dbReference>
<feature type="domain" description="FAD-binding PCMH-type" evidence="4">
    <location>
        <begin position="1"/>
        <end position="177"/>
    </location>
</feature>
<evidence type="ECO:0000256" key="2">
    <source>
        <dbReference type="ARBA" id="ARBA00022827"/>
    </source>
</evidence>
<keyword evidence="6" id="KW-1185">Reference proteome</keyword>
<keyword evidence="3" id="KW-0560">Oxidoreductase</keyword>
<dbReference type="InterPro" id="IPR051312">
    <property type="entry name" value="Diverse_Substr_Oxidored"/>
</dbReference>
<dbReference type="InterPro" id="IPR036318">
    <property type="entry name" value="FAD-bd_PCMH-like_sf"/>
</dbReference>
<dbReference type="Gene3D" id="3.30.390.50">
    <property type="entry name" value="CO dehydrogenase flavoprotein, C-terminal domain"/>
    <property type="match status" value="1"/>
</dbReference>
<dbReference type="Gene3D" id="3.30.465.10">
    <property type="match status" value="1"/>
</dbReference>
<dbReference type="AlphaFoldDB" id="A0A1I2MS54"/>
<accession>A0A1I2MS54</accession>
<dbReference type="InterPro" id="IPR036683">
    <property type="entry name" value="CO_DH_flav_C_dom_sf"/>
</dbReference>
<dbReference type="Proteomes" id="UP000198589">
    <property type="component" value="Unassembled WGS sequence"/>
</dbReference>
<name>A0A1I2MS54_9ACTN</name>
<dbReference type="SUPFAM" id="SSF56176">
    <property type="entry name" value="FAD-binding/transporter-associated domain-like"/>
    <property type="match status" value="1"/>
</dbReference>
<protein>
    <submittedName>
        <fullName evidence="5">CO or xanthine dehydrogenase, FAD-binding subunit</fullName>
    </submittedName>
</protein>
<dbReference type="PANTHER" id="PTHR42659:SF2">
    <property type="entry name" value="XANTHINE DEHYDROGENASE SUBUNIT C-RELATED"/>
    <property type="match status" value="1"/>
</dbReference>
<proteinExistence type="predicted"/>
<gene>
    <name evidence="5" type="ORF">SAMN05216574_13510</name>
</gene>
<sequence>MIRTALRYHRPSTAAEVSELLLQHDGDVAVLGGGTQLLPQMNRDQVHVSNLVDLRGLGLREIVATDDELTLEALVTYSDVLLSRDVADAAPHVQRVSRGVTGGKQLRNTGTLAGSACFAMPGSDMPAALVGLQAQYRLHGPRGARMVKASDFYTAAFATTLGPGEFVEAIVIPRGTGSTGYCKVKHSSGSWPIATATATISETEARVTLGSVQAIPLQIDVTDLIGSNETRRIDDAVLRERITAAVTDPWTDVLAPGSYRARVAGTVAARAFTELEGSLA</sequence>
<dbReference type="STRING" id="1798228.SAMN05216574_13510"/>
<organism evidence="5 6">
    <name type="scientific">Blastococcus tunisiensis</name>
    <dbReference type="NCBI Taxonomy" id="1798228"/>
    <lineage>
        <taxon>Bacteria</taxon>
        <taxon>Bacillati</taxon>
        <taxon>Actinomycetota</taxon>
        <taxon>Actinomycetes</taxon>
        <taxon>Geodermatophilales</taxon>
        <taxon>Geodermatophilaceae</taxon>
        <taxon>Blastococcus</taxon>
    </lineage>
</organism>
<dbReference type="SMART" id="SM01092">
    <property type="entry name" value="CO_deh_flav_C"/>
    <property type="match status" value="1"/>
</dbReference>
<dbReference type="GO" id="GO:0016491">
    <property type="term" value="F:oxidoreductase activity"/>
    <property type="evidence" value="ECO:0007669"/>
    <property type="project" value="UniProtKB-KW"/>
</dbReference>
<evidence type="ECO:0000256" key="1">
    <source>
        <dbReference type="ARBA" id="ARBA00022630"/>
    </source>
</evidence>
<evidence type="ECO:0000256" key="3">
    <source>
        <dbReference type="ARBA" id="ARBA00023002"/>
    </source>
</evidence>
<reference evidence="6" key="1">
    <citation type="submission" date="2016-10" db="EMBL/GenBank/DDBJ databases">
        <authorList>
            <person name="Varghese N."/>
            <person name="Submissions S."/>
        </authorList>
    </citation>
    <scope>NUCLEOTIDE SEQUENCE [LARGE SCALE GENOMIC DNA]</scope>
    <source>
        <strain evidence="6">DSM 46838</strain>
    </source>
</reference>
<dbReference type="GO" id="GO:0071949">
    <property type="term" value="F:FAD binding"/>
    <property type="evidence" value="ECO:0007669"/>
    <property type="project" value="InterPro"/>
</dbReference>
<dbReference type="Pfam" id="PF00941">
    <property type="entry name" value="FAD_binding_5"/>
    <property type="match status" value="1"/>
</dbReference>
<dbReference type="PANTHER" id="PTHR42659">
    <property type="entry name" value="XANTHINE DEHYDROGENASE SUBUNIT C-RELATED"/>
    <property type="match status" value="1"/>
</dbReference>
<dbReference type="Gene3D" id="3.30.43.10">
    <property type="entry name" value="Uridine Diphospho-n-acetylenolpyruvylglucosamine Reductase, domain 2"/>
    <property type="match status" value="1"/>
</dbReference>
<dbReference type="InterPro" id="IPR005107">
    <property type="entry name" value="CO_DH_flav_C"/>
</dbReference>